<name>A0A1R1Y7W0_9FUNG</name>
<keyword evidence="11" id="KW-1185">Reference proteome</keyword>
<feature type="region of interest" description="Disordered" evidence="6">
    <location>
        <begin position="185"/>
        <end position="250"/>
    </location>
</feature>
<evidence type="ECO:0000259" key="9">
    <source>
        <dbReference type="Pfam" id="PF05922"/>
    </source>
</evidence>
<dbReference type="PRINTS" id="PR00723">
    <property type="entry name" value="SUBTILISIN"/>
</dbReference>
<dbReference type="Proteomes" id="UP000187429">
    <property type="component" value="Unassembled WGS sequence"/>
</dbReference>
<feature type="domain" description="Peptidase S8/S53" evidence="8">
    <location>
        <begin position="294"/>
        <end position="475"/>
    </location>
</feature>
<dbReference type="EMBL" id="LSSM01002136">
    <property type="protein sequence ID" value="OMJ22924.1"/>
    <property type="molecule type" value="Genomic_DNA"/>
</dbReference>
<evidence type="ECO:0000256" key="3">
    <source>
        <dbReference type="ARBA" id="ARBA00022801"/>
    </source>
</evidence>
<dbReference type="AlphaFoldDB" id="A0A1R1Y7W0"/>
<dbReference type="GO" id="GO:0004252">
    <property type="term" value="F:serine-type endopeptidase activity"/>
    <property type="evidence" value="ECO:0007669"/>
    <property type="project" value="InterPro"/>
</dbReference>
<feature type="region of interest" description="Disordered" evidence="6">
    <location>
        <begin position="105"/>
        <end position="126"/>
    </location>
</feature>
<dbReference type="InterPro" id="IPR034193">
    <property type="entry name" value="PCSK9_ProteinaseK-like"/>
</dbReference>
<feature type="chain" id="PRO_5012367767" evidence="7">
    <location>
        <begin position="19"/>
        <end position="477"/>
    </location>
</feature>
<dbReference type="OrthoDB" id="206201at2759"/>
<sequence>MIIPRVLLSLALILVAESRAPIRLIPDDLKAPASGKGNFRALSTDNKKNYIVVFKKPTQKARLAKLLPGGAKEHDSHMEFVKSLINDGGDDGSNVEKRQSRFRLLGKKDEESTSSGTGEKILGQMSMGPNFSGYTGKFSNDTINKIADKDEIAYIEEELPIKLHTQYNVPSYGLQKLSSMNGNYYSDSCTSAPETPDDADGSGNDIDDSGNDSDDSGNDSDSDTYNNNGDLQTSNYKKKKRENSKKKTRIDKAGSIGETLSDIGVKNDTGLCLAIGPEDDSSNKKAYYFSEPIGDNVNIYIIDSGIDPNHSDFEGRVKQGLNLVTDEENTDNYHHGTHVAGISSGKTFGASKNANLISVKMFTKDGGVVQGGFMVALDWVLKDYKDRVNSGGSKLAILNLSLGTKGKSEAFNSAIDSLVEEGIIVVVSAGNDGEDACSFTPASNKNVITVGATDSGDYIADFSNFGECIDIFAPGVG</sequence>
<dbReference type="PANTHER" id="PTHR43806">
    <property type="entry name" value="PEPTIDASE S8"/>
    <property type="match status" value="1"/>
</dbReference>
<evidence type="ECO:0000256" key="7">
    <source>
        <dbReference type="SAM" id="SignalP"/>
    </source>
</evidence>
<dbReference type="InterPro" id="IPR023827">
    <property type="entry name" value="Peptidase_S8_Asp-AS"/>
</dbReference>
<dbReference type="InterPro" id="IPR010259">
    <property type="entry name" value="S8pro/Inhibitor_I9"/>
</dbReference>
<organism evidence="10 11">
    <name type="scientific">Smittium culicis</name>
    <dbReference type="NCBI Taxonomy" id="133412"/>
    <lineage>
        <taxon>Eukaryota</taxon>
        <taxon>Fungi</taxon>
        <taxon>Fungi incertae sedis</taxon>
        <taxon>Zoopagomycota</taxon>
        <taxon>Kickxellomycotina</taxon>
        <taxon>Harpellomycetes</taxon>
        <taxon>Harpellales</taxon>
        <taxon>Legeriomycetaceae</taxon>
        <taxon>Smittium</taxon>
    </lineage>
</organism>
<dbReference type="SUPFAM" id="SSF52743">
    <property type="entry name" value="Subtilisin-like"/>
    <property type="match status" value="1"/>
</dbReference>
<accession>A0A1R1Y7W0</accession>
<feature type="compositionally biased region" description="Acidic residues" evidence="6">
    <location>
        <begin position="195"/>
        <end position="222"/>
    </location>
</feature>
<reference evidence="11" key="1">
    <citation type="submission" date="2017-01" db="EMBL/GenBank/DDBJ databases">
        <authorList>
            <person name="Wang Y."/>
            <person name="White M."/>
            <person name="Kvist S."/>
            <person name="Moncalvo J.-M."/>
        </authorList>
    </citation>
    <scope>NUCLEOTIDE SEQUENCE [LARGE SCALE GENOMIC DNA]</scope>
    <source>
        <strain evidence="11">ID-206-W2</strain>
    </source>
</reference>
<comment type="similarity">
    <text evidence="1 5">Belongs to the peptidase S8 family.</text>
</comment>
<evidence type="ECO:0000313" key="10">
    <source>
        <dbReference type="EMBL" id="OMJ22924.1"/>
    </source>
</evidence>
<evidence type="ECO:0000256" key="5">
    <source>
        <dbReference type="PROSITE-ProRule" id="PRU01240"/>
    </source>
</evidence>
<dbReference type="Pfam" id="PF00082">
    <property type="entry name" value="Peptidase_S8"/>
    <property type="match status" value="1"/>
</dbReference>
<evidence type="ECO:0000259" key="8">
    <source>
        <dbReference type="Pfam" id="PF00082"/>
    </source>
</evidence>
<dbReference type="CDD" id="cd04077">
    <property type="entry name" value="Peptidases_S8_PCSK9_ProteinaseK_like"/>
    <property type="match status" value="1"/>
</dbReference>
<evidence type="ECO:0000313" key="11">
    <source>
        <dbReference type="Proteomes" id="UP000187429"/>
    </source>
</evidence>
<proteinExistence type="inferred from homology"/>
<feature type="signal peptide" evidence="7">
    <location>
        <begin position="1"/>
        <end position="18"/>
    </location>
</feature>
<keyword evidence="2 10" id="KW-0645">Protease</keyword>
<gene>
    <name evidence="10" type="ORF">AYI69_g5199</name>
</gene>
<dbReference type="PANTHER" id="PTHR43806:SF11">
    <property type="entry name" value="CEREVISIN-RELATED"/>
    <property type="match status" value="1"/>
</dbReference>
<dbReference type="GO" id="GO:0006508">
    <property type="term" value="P:proteolysis"/>
    <property type="evidence" value="ECO:0007669"/>
    <property type="project" value="UniProtKB-KW"/>
</dbReference>
<feature type="compositionally biased region" description="Basic residues" evidence="6">
    <location>
        <begin position="236"/>
        <end position="249"/>
    </location>
</feature>
<evidence type="ECO:0000256" key="1">
    <source>
        <dbReference type="ARBA" id="ARBA00011073"/>
    </source>
</evidence>
<keyword evidence="4" id="KW-0720">Serine protease</keyword>
<feature type="domain" description="Inhibitor I9" evidence="9">
    <location>
        <begin position="49"/>
        <end position="164"/>
    </location>
</feature>
<dbReference type="InterPro" id="IPR050131">
    <property type="entry name" value="Peptidase_S8_subtilisin-like"/>
</dbReference>
<evidence type="ECO:0000256" key="2">
    <source>
        <dbReference type="ARBA" id="ARBA00022670"/>
    </source>
</evidence>
<comment type="caution">
    <text evidence="10">The sequence shown here is derived from an EMBL/GenBank/DDBJ whole genome shotgun (WGS) entry which is preliminary data.</text>
</comment>
<dbReference type="Gene3D" id="3.40.50.200">
    <property type="entry name" value="Peptidase S8/S53 domain"/>
    <property type="match status" value="1"/>
</dbReference>
<protein>
    <submittedName>
        <fullName evidence="10">Subtilisin-like protease</fullName>
    </submittedName>
</protein>
<keyword evidence="3" id="KW-0378">Hydrolase</keyword>
<evidence type="ECO:0000256" key="6">
    <source>
        <dbReference type="SAM" id="MobiDB-lite"/>
    </source>
</evidence>
<evidence type="ECO:0000256" key="4">
    <source>
        <dbReference type="ARBA" id="ARBA00022825"/>
    </source>
</evidence>
<comment type="caution">
    <text evidence="5">Lacks conserved residue(s) required for the propagation of feature annotation.</text>
</comment>
<dbReference type="PROSITE" id="PS51892">
    <property type="entry name" value="SUBTILASE"/>
    <property type="match status" value="1"/>
</dbReference>
<keyword evidence="7" id="KW-0732">Signal</keyword>
<dbReference type="InterPro" id="IPR036852">
    <property type="entry name" value="Peptidase_S8/S53_dom_sf"/>
</dbReference>
<dbReference type="PROSITE" id="PS00136">
    <property type="entry name" value="SUBTILASE_ASP"/>
    <property type="match status" value="1"/>
</dbReference>
<dbReference type="InterPro" id="IPR000209">
    <property type="entry name" value="Peptidase_S8/S53_dom"/>
</dbReference>
<dbReference type="InterPro" id="IPR015500">
    <property type="entry name" value="Peptidase_S8_subtilisin-rel"/>
</dbReference>
<dbReference type="GO" id="GO:0005615">
    <property type="term" value="C:extracellular space"/>
    <property type="evidence" value="ECO:0007669"/>
    <property type="project" value="TreeGrafter"/>
</dbReference>
<dbReference type="Pfam" id="PF05922">
    <property type="entry name" value="Inhibitor_I9"/>
    <property type="match status" value="1"/>
</dbReference>